<evidence type="ECO:0000313" key="8">
    <source>
        <dbReference type="EMBL" id="VAX24071.1"/>
    </source>
</evidence>
<evidence type="ECO:0000256" key="4">
    <source>
        <dbReference type="ARBA" id="ARBA00022490"/>
    </source>
</evidence>
<protein>
    <recommendedName>
        <fullName evidence="3">protein-L-isoaspartate(D-aspartate) O-methyltransferase</fullName>
        <ecNumber evidence="3">2.1.1.77</ecNumber>
    </recommendedName>
</protein>
<dbReference type="GO" id="GO:0032259">
    <property type="term" value="P:methylation"/>
    <property type="evidence" value="ECO:0007669"/>
    <property type="project" value="UniProtKB-KW"/>
</dbReference>
<dbReference type="GO" id="GO:0005737">
    <property type="term" value="C:cytoplasm"/>
    <property type="evidence" value="ECO:0007669"/>
    <property type="project" value="UniProtKB-SubCell"/>
</dbReference>
<dbReference type="PANTHER" id="PTHR11579">
    <property type="entry name" value="PROTEIN-L-ISOASPARTATE O-METHYLTRANSFERASE"/>
    <property type="match status" value="1"/>
</dbReference>
<dbReference type="EC" id="2.1.1.77" evidence="3"/>
<dbReference type="GO" id="GO:0004719">
    <property type="term" value="F:protein-L-isoaspartate (D-aspartate) O-methyltransferase activity"/>
    <property type="evidence" value="ECO:0007669"/>
    <property type="project" value="UniProtKB-EC"/>
</dbReference>
<dbReference type="PANTHER" id="PTHR11579:SF0">
    <property type="entry name" value="PROTEIN-L-ISOASPARTATE(D-ASPARTATE) O-METHYLTRANSFERASE"/>
    <property type="match status" value="1"/>
</dbReference>
<evidence type="ECO:0000256" key="7">
    <source>
        <dbReference type="ARBA" id="ARBA00022691"/>
    </source>
</evidence>
<keyword evidence="6 8" id="KW-0808">Transferase</keyword>
<dbReference type="Gene3D" id="3.40.50.150">
    <property type="entry name" value="Vaccinia Virus protein VP39"/>
    <property type="match status" value="1"/>
</dbReference>
<dbReference type="PROSITE" id="PS01279">
    <property type="entry name" value="PCMT"/>
    <property type="match status" value="1"/>
</dbReference>
<evidence type="ECO:0000256" key="1">
    <source>
        <dbReference type="ARBA" id="ARBA00004496"/>
    </source>
</evidence>
<sequence>MAPIKLWRALLHPVCVIFFASICHASDMTLSDIDNSRKIMIERQLKGRNIVDPAVLKAMESVPREKFVSQSMVTRAYNDSPLPIGEGQTISQPYIVALMTQLLKLEKSDKVLEVGTGSGYQAAVLAEIAGYVYTIEIVKPLAEGARSLLNELKYENIVVSQGDGYKGWMEHSPFDKIIVTAAAGVVPAPLEDQLKEGGRLVMPVGGAGYQKLLLGVKENGVMKYETVTSVRFVPMTGMVESK</sequence>
<evidence type="ECO:0000256" key="2">
    <source>
        <dbReference type="ARBA" id="ARBA00005369"/>
    </source>
</evidence>
<dbReference type="InterPro" id="IPR000682">
    <property type="entry name" value="PCMT"/>
</dbReference>
<evidence type="ECO:0000256" key="6">
    <source>
        <dbReference type="ARBA" id="ARBA00022679"/>
    </source>
</evidence>
<keyword evidence="4" id="KW-0963">Cytoplasm</keyword>
<organism evidence="8">
    <name type="scientific">hydrothermal vent metagenome</name>
    <dbReference type="NCBI Taxonomy" id="652676"/>
    <lineage>
        <taxon>unclassified sequences</taxon>
        <taxon>metagenomes</taxon>
        <taxon>ecological metagenomes</taxon>
    </lineage>
</organism>
<reference evidence="8" key="1">
    <citation type="submission" date="2018-06" db="EMBL/GenBank/DDBJ databases">
        <authorList>
            <person name="Zhirakovskaya E."/>
        </authorList>
    </citation>
    <scope>NUCLEOTIDE SEQUENCE</scope>
</reference>
<dbReference type="Pfam" id="PF01135">
    <property type="entry name" value="PCMT"/>
    <property type="match status" value="1"/>
</dbReference>
<accession>A0A3B1CBQ2</accession>
<evidence type="ECO:0000256" key="3">
    <source>
        <dbReference type="ARBA" id="ARBA00011890"/>
    </source>
</evidence>
<keyword evidence="5 8" id="KW-0489">Methyltransferase</keyword>
<comment type="similarity">
    <text evidence="2">Belongs to the methyltransferase superfamily. L-isoaspartyl/D-aspartyl protein methyltransferase family.</text>
</comment>
<comment type="subcellular location">
    <subcellularLocation>
        <location evidence="1">Cytoplasm</location>
    </subcellularLocation>
</comment>
<gene>
    <name evidence="8" type="ORF">MNBD_NITROSPINAE02-2232</name>
</gene>
<dbReference type="NCBIfam" id="TIGR00080">
    <property type="entry name" value="pimt"/>
    <property type="match status" value="1"/>
</dbReference>
<dbReference type="EMBL" id="UOGE01000092">
    <property type="protein sequence ID" value="VAX24071.1"/>
    <property type="molecule type" value="Genomic_DNA"/>
</dbReference>
<dbReference type="AlphaFoldDB" id="A0A3B1CBQ2"/>
<keyword evidence="7" id="KW-0949">S-adenosyl-L-methionine</keyword>
<dbReference type="FunFam" id="3.40.50.150:FF:000010">
    <property type="entry name" value="Protein-L-isoaspartate O-methyltransferase"/>
    <property type="match status" value="1"/>
</dbReference>
<evidence type="ECO:0000256" key="5">
    <source>
        <dbReference type="ARBA" id="ARBA00022603"/>
    </source>
</evidence>
<name>A0A3B1CBQ2_9ZZZZ</name>
<proteinExistence type="inferred from homology"/>
<dbReference type="HAMAP" id="MF_00090">
    <property type="entry name" value="PIMT"/>
    <property type="match status" value="1"/>
</dbReference>
<dbReference type="InterPro" id="IPR029063">
    <property type="entry name" value="SAM-dependent_MTases_sf"/>
</dbReference>
<dbReference type="CDD" id="cd02440">
    <property type="entry name" value="AdoMet_MTases"/>
    <property type="match status" value="1"/>
</dbReference>
<dbReference type="SUPFAM" id="SSF53335">
    <property type="entry name" value="S-adenosyl-L-methionine-dependent methyltransferases"/>
    <property type="match status" value="1"/>
</dbReference>
<dbReference type="NCBIfam" id="NF001453">
    <property type="entry name" value="PRK00312.1"/>
    <property type="match status" value="1"/>
</dbReference>